<dbReference type="Gene3D" id="2.60.120.200">
    <property type="match status" value="1"/>
</dbReference>
<dbReference type="SUPFAM" id="SSF49899">
    <property type="entry name" value="Concanavalin A-like lectins/glucanases"/>
    <property type="match status" value="1"/>
</dbReference>
<dbReference type="AlphaFoldDB" id="A0A557SCK9"/>
<keyword evidence="2" id="KW-1185">Reference proteome</keyword>
<organism evidence="1 2">
    <name type="scientific">Sedimenticola selenatireducens</name>
    <dbReference type="NCBI Taxonomy" id="191960"/>
    <lineage>
        <taxon>Bacteria</taxon>
        <taxon>Pseudomonadati</taxon>
        <taxon>Pseudomonadota</taxon>
        <taxon>Gammaproteobacteria</taxon>
        <taxon>Chromatiales</taxon>
        <taxon>Sedimenticolaceae</taxon>
        <taxon>Sedimenticola</taxon>
    </lineage>
</organism>
<proteinExistence type="predicted"/>
<reference evidence="1 2" key="1">
    <citation type="submission" date="2019-07" db="EMBL/GenBank/DDBJ databases">
        <title>The pathways for chlorine oxyanion respiration interact through the shared metabolite chlorate.</title>
        <authorList>
            <person name="Barnum T.P."/>
            <person name="Cheng Y."/>
            <person name="Hill K.A."/>
            <person name="Lucas L.N."/>
            <person name="Carlson H.K."/>
            <person name="Coates J.D."/>
        </authorList>
    </citation>
    <scope>NUCLEOTIDE SEQUENCE [LARGE SCALE GENOMIC DNA]</scope>
    <source>
        <strain evidence="1 2">BK-1</strain>
    </source>
</reference>
<dbReference type="Proteomes" id="UP000316649">
    <property type="component" value="Unassembled WGS sequence"/>
</dbReference>
<accession>A0A557SCK9</accession>
<protein>
    <submittedName>
        <fullName evidence="1">LamG domain-containing protein</fullName>
    </submittedName>
</protein>
<evidence type="ECO:0000313" key="2">
    <source>
        <dbReference type="Proteomes" id="UP000316649"/>
    </source>
</evidence>
<evidence type="ECO:0000313" key="1">
    <source>
        <dbReference type="EMBL" id="TVO75136.1"/>
    </source>
</evidence>
<dbReference type="RefSeq" id="WP_144358709.1">
    <property type="nucleotide sequence ID" value="NZ_VMNH01000009.1"/>
</dbReference>
<comment type="caution">
    <text evidence="1">The sequence shown here is derived from an EMBL/GenBank/DDBJ whole genome shotgun (WGS) entry which is preliminary data.</text>
</comment>
<dbReference type="EMBL" id="VMNH01000009">
    <property type="protein sequence ID" value="TVO75136.1"/>
    <property type="molecule type" value="Genomic_DNA"/>
</dbReference>
<name>A0A557SCK9_9GAMM</name>
<sequence length="550" mass="56714">MAYGFTYTLPTITGSHSDFPVVLKTADFPATAIDGGSSSILNGGGNLRAYTSSAKTTQLAVHVVEFVAGGTPAADVRVKIPTAATGNTIYIEADAVETVQPAVTNTYGRNAVYSNDDRRYGLKDNSSTVVDYTGNDDGTLGGSGATTGTSPAFGSSNLEMNLTAYVGGLTDPFPGASHAAIRSWYKIPNEASKGVCGAWLGGDSNMSVLLFTGSNDLVFFRVNTGGTAATATSTSVVQNSAWHHVCGYWDGTTVRTMVDGALEGSASRTGTISTPSSAVFEIGRYNNNNWTIPDDMQEVSLSTNSNVTSDYIATEYANQSAATAWGTVGTWADSGGGSTIQIAQATETNTAFPITAQKSLAIGQAVETNTAFAVTALTAQNIPIGLASETGTAFSATWSKVLTIGLAAETDAAFSVTPVTANNVPIGLAVEADAAFAVSHIKALSTGLATETDTALPVTASIGQPIGLAQETDTAFTLSHSKALGIDLSIETDTALPFAFPQTINIGLAVETASAFPFAVYLGQGVIAAARASRRSYSSRPPAITHSRRW</sequence>
<dbReference type="OrthoDB" id="9762066at2"/>
<gene>
    <name evidence="1" type="ORF">FHP88_08980</name>
</gene>
<dbReference type="InterPro" id="IPR013320">
    <property type="entry name" value="ConA-like_dom_sf"/>
</dbReference>
<dbReference type="Pfam" id="PF13385">
    <property type="entry name" value="Laminin_G_3"/>
    <property type="match status" value="1"/>
</dbReference>